<evidence type="ECO:0000256" key="1">
    <source>
        <dbReference type="SAM" id="MobiDB-lite"/>
    </source>
</evidence>
<organism evidence="3 4">
    <name type="scientific">Ustilago trichophora</name>
    <dbReference type="NCBI Taxonomy" id="86804"/>
    <lineage>
        <taxon>Eukaryota</taxon>
        <taxon>Fungi</taxon>
        <taxon>Dikarya</taxon>
        <taxon>Basidiomycota</taxon>
        <taxon>Ustilaginomycotina</taxon>
        <taxon>Ustilaginomycetes</taxon>
        <taxon>Ustilaginales</taxon>
        <taxon>Ustilaginaceae</taxon>
        <taxon>Ustilago</taxon>
    </lineage>
</organism>
<feature type="compositionally biased region" description="Low complexity" evidence="1">
    <location>
        <begin position="33"/>
        <end position="43"/>
    </location>
</feature>
<evidence type="ECO:0000256" key="2">
    <source>
        <dbReference type="SAM" id="Phobius"/>
    </source>
</evidence>
<reference evidence="3 4" key="1">
    <citation type="submission" date="2018-03" db="EMBL/GenBank/DDBJ databases">
        <authorList>
            <person name="Guldener U."/>
        </authorList>
    </citation>
    <scope>NUCLEOTIDE SEQUENCE [LARGE SCALE GENOMIC DNA]</scope>
    <source>
        <strain evidence="3 4">NBRC100155</strain>
    </source>
</reference>
<dbReference type="OrthoDB" id="2543262at2759"/>
<evidence type="ECO:0000313" key="4">
    <source>
        <dbReference type="Proteomes" id="UP000324022"/>
    </source>
</evidence>
<feature type="transmembrane region" description="Helical" evidence="2">
    <location>
        <begin position="62"/>
        <end position="82"/>
    </location>
</feature>
<name>A0A5C3EJB8_9BASI</name>
<sequence>MVNSASGGGDDSEQQPLLSHADHDLEPHPEGQASISAPSPAASKDNREDWHWLEKLVFKTRLRFVVSVCLFFVFWTFVALTVSGEMPGNDIRWPWTKDPDYYGNMGFYNAMSRLHDQPFCLPDVGLLQPADVSSDETASLYRWRGFEASDSMSNNDTYPKISNSNAWHCMMHGFTNQQFDKLVGSTVKESTRRRRDSIQAVMSVAQGNPFYTRTASTAPSASESNDNFRSVALHQTMQLLSSSASQQTGKNVTLNQLIQGFNLSDTRLVTQSHQSSSSEHFALPVSPLLETTLLDTHKFAQSLLAIYHGIIPPSEALPLSPVMIHSHLSPSVLSTDGSTATTESLFDLVRGVVSRSGGPLAYIGRREYGAANGLQHSSRPLDLHTLNEIYGDHELSITLNLERGLVATALARLGSPQNNTLEKVDRKQLQQQADEANGDSLWNWLHLSVTDISYQLDRSLETRLRHKFSGTYRYEASHKKDDTRHESSADHFDWVEVDVQIDERVLWITRIEYAMAGTMGSSSSSGQVHFSTATNGTIEPVSVLKKYNVGGTADFLAGWTCQAEDKGFANCYRPLVGTDESKCTCHSWRQGTDTAYRVGLWPLPSSEGNLYRIPQAAIRLDGNSYMDQGIGGCPALWRPNYEEAVPEMLALGFELSFSEALYNTNGSIAREAELQWLKSGLTLSRVRQTQSEW</sequence>
<keyword evidence="2" id="KW-0472">Membrane</keyword>
<feature type="compositionally biased region" description="Basic and acidic residues" evidence="1">
    <location>
        <begin position="20"/>
        <end position="29"/>
    </location>
</feature>
<keyword evidence="4" id="KW-1185">Reference proteome</keyword>
<dbReference type="AlphaFoldDB" id="A0A5C3EJB8"/>
<dbReference type="Proteomes" id="UP000324022">
    <property type="component" value="Unassembled WGS sequence"/>
</dbReference>
<proteinExistence type="predicted"/>
<dbReference type="EMBL" id="OOIN01000030">
    <property type="protein sequence ID" value="SPO29797.1"/>
    <property type="molecule type" value="Genomic_DNA"/>
</dbReference>
<protein>
    <submittedName>
        <fullName evidence="3">Uncharacterized protein</fullName>
    </submittedName>
</protein>
<feature type="region of interest" description="Disordered" evidence="1">
    <location>
        <begin position="1"/>
        <end position="44"/>
    </location>
</feature>
<evidence type="ECO:0000313" key="3">
    <source>
        <dbReference type="EMBL" id="SPO29797.1"/>
    </source>
</evidence>
<keyword evidence="2" id="KW-1133">Transmembrane helix</keyword>
<keyword evidence="2" id="KW-0812">Transmembrane</keyword>
<accession>A0A5C3EJB8</accession>
<gene>
    <name evidence="3" type="ORF">UTRI_10280</name>
</gene>